<dbReference type="AlphaFoldDB" id="A0A7T0BRQ1"/>
<proteinExistence type="inferred from homology"/>
<dbReference type="KEGG" id="psup:E5P55_01315"/>
<dbReference type="PANTHER" id="PTHR42765">
    <property type="entry name" value="SOLEUCYL-TRNA SYNTHETASE"/>
    <property type="match status" value="1"/>
</dbReference>
<organism evidence="9 10">
    <name type="scientific">Candidatus Pinguicoccus supinus</name>
    <dbReference type="NCBI Taxonomy" id="2529394"/>
    <lineage>
        <taxon>Bacteria</taxon>
        <taxon>Pseudomonadati</taxon>
        <taxon>Verrucomicrobiota</taxon>
        <taxon>Candidatus Pinguicoccus</taxon>
    </lineage>
</organism>
<evidence type="ECO:0000256" key="2">
    <source>
        <dbReference type="ARBA" id="ARBA00022598"/>
    </source>
</evidence>
<keyword evidence="10" id="KW-1185">Reference proteome</keyword>
<evidence type="ECO:0000256" key="4">
    <source>
        <dbReference type="ARBA" id="ARBA00022840"/>
    </source>
</evidence>
<comment type="catalytic activity">
    <reaction evidence="7">
        <text>tRNA(Ile) + L-isoleucine + ATP = L-isoleucyl-tRNA(Ile) + AMP + diphosphate</text>
        <dbReference type="Rhea" id="RHEA:11060"/>
        <dbReference type="Rhea" id="RHEA-COMP:9666"/>
        <dbReference type="Rhea" id="RHEA-COMP:9695"/>
        <dbReference type="ChEBI" id="CHEBI:30616"/>
        <dbReference type="ChEBI" id="CHEBI:33019"/>
        <dbReference type="ChEBI" id="CHEBI:58045"/>
        <dbReference type="ChEBI" id="CHEBI:78442"/>
        <dbReference type="ChEBI" id="CHEBI:78528"/>
        <dbReference type="ChEBI" id="CHEBI:456215"/>
        <dbReference type="EC" id="6.1.1.5"/>
    </reaction>
</comment>
<evidence type="ECO:0000256" key="7">
    <source>
        <dbReference type="ARBA" id="ARBA00048359"/>
    </source>
</evidence>
<gene>
    <name evidence="9" type="ORF">E5P55_01315</name>
</gene>
<protein>
    <recommendedName>
        <fullName evidence="8">Aminoacyl-tRNA synthetase class Ia domain-containing protein</fullName>
    </recommendedName>
</protein>
<evidence type="ECO:0000256" key="6">
    <source>
        <dbReference type="ARBA" id="ARBA00023146"/>
    </source>
</evidence>
<dbReference type="EMBL" id="CP039370">
    <property type="protein sequence ID" value="QPJ58575.1"/>
    <property type="molecule type" value="Genomic_DNA"/>
</dbReference>
<comment type="similarity">
    <text evidence="1">Belongs to the class-I aminoacyl-tRNA synthetase family. IleS type 1 subfamily.</text>
</comment>
<dbReference type="InterPro" id="IPR014729">
    <property type="entry name" value="Rossmann-like_a/b/a_fold"/>
</dbReference>
<evidence type="ECO:0000259" key="8">
    <source>
        <dbReference type="Pfam" id="PF00133"/>
    </source>
</evidence>
<keyword evidence="4" id="KW-0067">ATP-binding</keyword>
<name>A0A7T0BRQ1_9BACT</name>
<evidence type="ECO:0000313" key="9">
    <source>
        <dbReference type="EMBL" id="QPJ58575.1"/>
    </source>
</evidence>
<dbReference type="Gene3D" id="3.40.50.620">
    <property type="entry name" value="HUPs"/>
    <property type="match status" value="1"/>
</dbReference>
<evidence type="ECO:0000256" key="3">
    <source>
        <dbReference type="ARBA" id="ARBA00022741"/>
    </source>
</evidence>
<sequence length="154" mass="17871">MKSVKLKNTIFLPETKFKMRGNLNLNENKSLYLISKNKILNFITKLPLDKSLHVLKSFTIHDGPPFANGNIHFGTALNKTHKDLYIKYSRLIFKNSYIIPGWDCHGLPIENKITLNYSFQKLSKLKLRLLCKKISNLYSVIQKDQFKRLGISCN</sequence>
<evidence type="ECO:0000256" key="5">
    <source>
        <dbReference type="ARBA" id="ARBA00022917"/>
    </source>
</evidence>
<dbReference type="GO" id="GO:0005524">
    <property type="term" value="F:ATP binding"/>
    <property type="evidence" value="ECO:0007669"/>
    <property type="project" value="UniProtKB-KW"/>
</dbReference>
<reference evidence="9 10" key="1">
    <citation type="journal article" date="2020" name="Sci. Rep.">
        <title>Morphology, ultrastructure, genomics, and phylogeny of Euplotes vanleeuwenhoeki sp. nov. and its ultra-reduced endosymbiont Candidatus Pinguicoccus supinus sp. nov.</title>
        <authorList>
            <person name="Serra V."/>
            <person name="Gammuto L."/>
            <person name="Nitla V."/>
            <person name="Castelli M."/>
            <person name="Lanzoni O."/>
            <person name="Sassera D."/>
            <person name="Bandi C."/>
            <person name="Sandeep B.V."/>
            <person name="Verni F."/>
            <person name="Modeo L."/>
            <person name="Petroni G."/>
        </authorList>
    </citation>
    <scope>NUCLEOTIDE SEQUENCE [LARGE SCALE GENOMIC DNA]</scope>
    <source>
        <strain evidence="9 10">KKR18_Esm</strain>
    </source>
</reference>
<dbReference type="GO" id="GO:0004822">
    <property type="term" value="F:isoleucine-tRNA ligase activity"/>
    <property type="evidence" value="ECO:0007669"/>
    <property type="project" value="UniProtKB-EC"/>
</dbReference>
<feature type="domain" description="Aminoacyl-tRNA synthetase class Ia" evidence="8">
    <location>
        <begin position="55"/>
        <end position="152"/>
    </location>
</feature>
<dbReference type="InterPro" id="IPR050081">
    <property type="entry name" value="Ile-tRNA_ligase"/>
</dbReference>
<dbReference type="GO" id="GO:0006428">
    <property type="term" value="P:isoleucyl-tRNA aminoacylation"/>
    <property type="evidence" value="ECO:0007669"/>
    <property type="project" value="TreeGrafter"/>
</dbReference>
<dbReference type="Proteomes" id="UP000594451">
    <property type="component" value="Chromosome"/>
</dbReference>
<dbReference type="GO" id="GO:0005829">
    <property type="term" value="C:cytosol"/>
    <property type="evidence" value="ECO:0007669"/>
    <property type="project" value="TreeGrafter"/>
</dbReference>
<keyword evidence="3" id="KW-0547">Nucleotide-binding</keyword>
<evidence type="ECO:0000256" key="1">
    <source>
        <dbReference type="ARBA" id="ARBA00006887"/>
    </source>
</evidence>
<keyword evidence="6" id="KW-0030">Aminoacyl-tRNA synthetase</keyword>
<accession>A0A7T0BRQ1</accession>
<dbReference type="PANTHER" id="PTHR42765:SF1">
    <property type="entry name" value="ISOLEUCINE--TRNA LIGASE, MITOCHONDRIAL"/>
    <property type="match status" value="1"/>
</dbReference>
<dbReference type="SUPFAM" id="SSF52374">
    <property type="entry name" value="Nucleotidylyl transferase"/>
    <property type="match status" value="1"/>
</dbReference>
<keyword evidence="5" id="KW-0648">Protein biosynthesis</keyword>
<dbReference type="Pfam" id="PF00133">
    <property type="entry name" value="tRNA-synt_1"/>
    <property type="match status" value="1"/>
</dbReference>
<evidence type="ECO:0000313" key="10">
    <source>
        <dbReference type="Proteomes" id="UP000594451"/>
    </source>
</evidence>
<dbReference type="InterPro" id="IPR002300">
    <property type="entry name" value="aa-tRNA-synth_Ia"/>
</dbReference>
<keyword evidence="2" id="KW-0436">Ligase</keyword>